<sequence>MRGCGLHYPVIHGELAGAGENGSTRWHFERIGDEVRGRHLCHLDMDYSKTGAGVVILNRVAGAPLLS</sequence>
<gene>
    <name evidence="1" type="ORF">Rhe02_70960</name>
</gene>
<reference evidence="1" key="1">
    <citation type="submission" date="2021-01" db="EMBL/GenBank/DDBJ databases">
        <title>Whole genome shotgun sequence of Rhizocola hellebori NBRC 109834.</title>
        <authorList>
            <person name="Komaki H."/>
            <person name="Tamura T."/>
        </authorList>
    </citation>
    <scope>NUCLEOTIDE SEQUENCE</scope>
    <source>
        <strain evidence="1">NBRC 109834</strain>
    </source>
</reference>
<keyword evidence="2" id="KW-1185">Reference proteome</keyword>
<organism evidence="1 2">
    <name type="scientific">Rhizocola hellebori</name>
    <dbReference type="NCBI Taxonomy" id="1392758"/>
    <lineage>
        <taxon>Bacteria</taxon>
        <taxon>Bacillati</taxon>
        <taxon>Actinomycetota</taxon>
        <taxon>Actinomycetes</taxon>
        <taxon>Micromonosporales</taxon>
        <taxon>Micromonosporaceae</taxon>
        <taxon>Rhizocola</taxon>
    </lineage>
</organism>
<protein>
    <submittedName>
        <fullName evidence="1">Uncharacterized protein</fullName>
    </submittedName>
</protein>
<dbReference type="EMBL" id="BONY01000059">
    <property type="protein sequence ID" value="GIH09029.1"/>
    <property type="molecule type" value="Genomic_DNA"/>
</dbReference>
<accession>A0A8J3QDY9</accession>
<dbReference type="Proteomes" id="UP000612899">
    <property type="component" value="Unassembled WGS sequence"/>
</dbReference>
<name>A0A8J3QDY9_9ACTN</name>
<proteinExistence type="predicted"/>
<evidence type="ECO:0000313" key="2">
    <source>
        <dbReference type="Proteomes" id="UP000612899"/>
    </source>
</evidence>
<dbReference type="AlphaFoldDB" id="A0A8J3QDY9"/>
<comment type="caution">
    <text evidence="1">The sequence shown here is derived from an EMBL/GenBank/DDBJ whole genome shotgun (WGS) entry which is preliminary data.</text>
</comment>
<evidence type="ECO:0000313" key="1">
    <source>
        <dbReference type="EMBL" id="GIH09029.1"/>
    </source>
</evidence>